<feature type="compositionally biased region" description="Polar residues" evidence="1">
    <location>
        <begin position="1147"/>
        <end position="1170"/>
    </location>
</feature>
<dbReference type="KEGG" id="edi:EDI_312980"/>
<dbReference type="Pfam" id="PF00069">
    <property type="entry name" value="Pkinase"/>
    <property type="match status" value="1"/>
</dbReference>
<dbReference type="Gene3D" id="1.10.510.10">
    <property type="entry name" value="Transferase(Phosphotransferase) domain 1"/>
    <property type="match status" value="1"/>
</dbReference>
<dbReference type="GO" id="GO:0004672">
    <property type="term" value="F:protein kinase activity"/>
    <property type="evidence" value="ECO:0007669"/>
    <property type="project" value="InterPro"/>
</dbReference>
<dbReference type="Proteomes" id="UP000008076">
    <property type="component" value="Unassembled WGS sequence"/>
</dbReference>
<feature type="region of interest" description="Disordered" evidence="1">
    <location>
        <begin position="1139"/>
        <end position="1203"/>
    </location>
</feature>
<dbReference type="PROSITE" id="PS00108">
    <property type="entry name" value="PROTEIN_KINASE_ST"/>
    <property type="match status" value="1"/>
</dbReference>
<dbReference type="PROSITE" id="PS50011">
    <property type="entry name" value="PROTEIN_KINASE_DOM"/>
    <property type="match status" value="1"/>
</dbReference>
<dbReference type="InterPro" id="IPR053083">
    <property type="entry name" value="TF_kinase-domain_protein"/>
</dbReference>
<feature type="compositionally biased region" description="Polar residues" evidence="1">
    <location>
        <begin position="985"/>
        <end position="997"/>
    </location>
</feature>
<dbReference type="FunFam" id="1.10.510.10:FF:001238">
    <property type="entry name" value="Nucleotide exchange factor RasGEF P family protein"/>
    <property type="match status" value="1"/>
</dbReference>
<dbReference type="GO" id="GO:0005524">
    <property type="term" value="F:ATP binding"/>
    <property type="evidence" value="ECO:0007669"/>
    <property type="project" value="InterPro"/>
</dbReference>
<dbReference type="EMBL" id="DS549894">
    <property type="protein sequence ID" value="EDR24556.1"/>
    <property type="molecule type" value="Genomic_DNA"/>
</dbReference>
<dbReference type="InterPro" id="IPR000719">
    <property type="entry name" value="Prot_kinase_dom"/>
</dbReference>
<feature type="compositionally biased region" description="Basic and acidic residues" evidence="1">
    <location>
        <begin position="1171"/>
        <end position="1186"/>
    </location>
</feature>
<evidence type="ECO:0000259" key="2">
    <source>
        <dbReference type="PROSITE" id="PS50011"/>
    </source>
</evidence>
<feature type="compositionally biased region" description="Basic and acidic residues" evidence="1">
    <location>
        <begin position="902"/>
        <end position="916"/>
    </location>
</feature>
<feature type="compositionally biased region" description="Low complexity" evidence="1">
    <location>
        <begin position="1210"/>
        <end position="1227"/>
    </location>
</feature>
<feature type="compositionally biased region" description="Basic and acidic residues" evidence="1">
    <location>
        <begin position="1102"/>
        <end position="1113"/>
    </location>
</feature>
<reference evidence="4" key="1">
    <citation type="submission" date="2007-12" db="EMBL/GenBank/DDBJ databases">
        <title>Annotation of Entamoeba dispar SAW760.</title>
        <authorList>
            <person name="Lorenzi H."/>
            <person name="Inman J."/>
            <person name="Schobel S."/>
            <person name="Amedeo P."/>
            <person name="Caler E."/>
        </authorList>
    </citation>
    <scope>NUCLEOTIDE SEQUENCE [LARGE SCALE GENOMIC DNA]</scope>
    <source>
        <strain evidence="4">ATCC PRA-260 / SAW760</strain>
    </source>
</reference>
<dbReference type="SMART" id="SM00220">
    <property type="entry name" value="S_TKc"/>
    <property type="match status" value="1"/>
</dbReference>
<keyword evidence="4" id="KW-1185">Reference proteome</keyword>
<feature type="region of interest" description="Disordered" evidence="1">
    <location>
        <begin position="891"/>
        <end position="1027"/>
    </location>
</feature>
<dbReference type="PANTHER" id="PTHR44305">
    <property type="entry name" value="SI:DKEY-192D15.2-RELATED"/>
    <property type="match status" value="1"/>
</dbReference>
<sequence length="1917" mass="220872">MASPRLSFRHSLTSPFSNTVIDIPLVLFVSSKDEMNEVMKKLPPSSMLFWVPHPTLNEPSKGIIMTIKYYQVVLHYSFLNEFVTTNVYKMKTQKKEMELVITSEVKNTTINNIKTQFTQFVLYQQLIQFLLKTKYFNDSSSSPQQKIIFPDLKTPRLLCNNINGLKVIELDQENGVLTFINENSEIVNRFDTIEESTCELKKYLVTTQHINQIQYNNKTEQLLEEINQLCYSEQFDHNKIFDSISSYFKFVCKLNDIRVEEALETLIIRLFSCSPNDKIKVCKLLFDHIRCHPLCSWVYMLLGHLINNYKDDVQSLLAKEKITSSLSQKLHQIHESLFGGYLFDEQALPSIKTIVLNTSDPKNSSPDKSCSLTQNKRKSIFFSNSMFQEDDTFLRRQSRSFQRAITPKHFGKPFKGGFPQQPTEELSGSKNEIRTEAKRLAQAFFNESLPYILKVDQTGVTLQKQKIIVKDNEDEEIYKEELKELKELMKIIGMSIVVERNRDLMKQICHLLVTSVSLKFKRTFSTVVINLEEYFKHVFISSQENIIVSILISWENVIQESKSLRAYFFCILLKIFRVYMKIARYQTIGLGLSERVLMPISLCLQRPQTECYLDSQYDLLIEVGRCFKIFNNKCLNETHSVHAIQLMYSPHNIGLLAITCIKRYLIDWDKETSNYQENVNKLLGKKREYTILYFQVLVRLLQVFDQKSLPNNQNYTSVQENLENLVVPPNGFLFRFLRDETVLFGVDAKVTALSFFTYFFSVNSPIIRRKSVVNEYIRFAFKLFIKIYYKDTWTDDDIRVLIGALKMLNGLAAHKTEFSRQTFFRLGLFSLLLHEVMLEFNMSWNNSHEEETGIFDAFKQQPKKQLEQTKTQTKRIAGRKNMKVNIPRLCVNASPTKPLSPRKFETKPESDIKKDGITQLSPRIILETTKKQTHTSFSEFKSPETSETPGKGSVETPRSSPQMEKRVDDSIKTPKTYLKRKVGTISMSELGSNSSSPDIHKGNMGIDFNKDNSSDTPLSSSPLKKHVYGSKTPMRLSFLKTNPIQVNQLSPSPMGSSASSLRNSLEVGTELSLGRLENEVHEDSTESKKPRKENMRFCVNTSDKRQENDRNEITKVPTTHIASVSPLIPCVTEDKILREESKKRDSINPTSSNTKIVETTNEEPQSSASSDKPKDTKVKEETKKEVTPPARKKRPPPLKMVPAIRKSIDNSGAGTSSVSGSTTNSSNGLLTQVEQKFKETGKLHLILDKMMFEKTNTEVVKVDEHSYENMRKTRRIYVNSDVHKEILMLLFNLIVMENGVLDPLYTDQFPDLKGMKDALFILSCHLDRSSNREIAKQLFCQESLNPGIQELLRLLSQQFFDMSKYSIIKVIGEGAYGVWSWRRNLQPSTSNTRIHLLLNIYKEVLRVCQVLNQRIIHFDIKCENFLIEPLPGVSLETVNNPQTEIPPFKLCLADFGEACVYRNDKEANTTRHRGTESIKPPEMLKMDLAGGMPVNASCDIWALGCLLYELYTSKMLFAIADVGEFYFRVLKSEELLTEENKELLGNNEYLIGFLEFVLNRDPTKRPQISALAQRFDEVIEKIKKDNKKDLLKAKKWEKNRKMLERKQYEQIEEENIQLKKDIDIKRGIEVVNFEESKQVFKYFNNILFGGEMNDEEVYKRGIKYVMHFGEELPTSLSLTAMNYPIPKTVEEMIKLFSRIIEVLREFVVSKRAVYICGDKGYMPAALLLGFTMQKHYLSEYESYLYIQKVCPYVRLHESVLSGLKYFEKNPIPSIFSGNDKLRHFHCLCGIVDIVLTQPIDEELVRNCRCEADGKESCPNRHNGCRIFLETMKEKSSYDAIFMKWVGVKQKNVVGMKNLLNVVNVLPSSGKSAKIYSCKSCGFIMFAIPKKGLEKKFSTNGKGYDLFIVANNAGIELF</sequence>
<dbReference type="OrthoDB" id="30541at2759"/>
<dbReference type="GeneID" id="5884190"/>
<dbReference type="VEuPathDB" id="AmoebaDB:EDI_312980"/>
<feature type="compositionally biased region" description="Basic and acidic residues" evidence="1">
    <location>
        <begin position="963"/>
        <end position="972"/>
    </location>
</feature>
<evidence type="ECO:0000313" key="3">
    <source>
        <dbReference type="EMBL" id="EDR24556.1"/>
    </source>
</evidence>
<evidence type="ECO:0000256" key="1">
    <source>
        <dbReference type="SAM" id="MobiDB-lite"/>
    </source>
</evidence>
<dbReference type="InterPro" id="IPR011009">
    <property type="entry name" value="Kinase-like_dom_sf"/>
</dbReference>
<feature type="compositionally biased region" description="Polar residues" evidence="1">
    <location>
        <begin position="934"/>
        <end position="948"/>
    </location>
</feature>
<dbReference type="InterPro" id="IPR008271">
    <property type="entry name" value="Ser/Thr_kinase_AS"/>
</dbReference>
<feature type="compositionally biased region" description="Basic and acidic residues" evidence="1">
    <location>
        <begin position="1076"/>
        <end position="1095"/>
    </location>
</feature>
<feature type="region of interest" description="Disordered" evidence="1">
    <location>
        <begin position="1208"/>
        <end position="1227"/>
    </location>
</feature>
<feature type="region of interest" description="Disordered" evidence="1">
    <location>
        <begin position="1072"/>
        <end position="1118"/>
    </location>
</feature>
<dbReference type="RefSeq" id="XP_001739062.1">
    <property type="nucleotide sequence ID" value="XM_001739010.1"/>
</dbReference>
<name>B0ELM5_ENTDS</name>
<dbReference type="PANTHER" id="PTHR44305:SF25">
    <property type="entry name" value="CHROMOSOME UNDETERMINED SCAFFOLD_9, WHOLE GENOME SHOTGUN SEQUENCE"/>
    <property type="match status" value="1"/>
</dbReference>
<gene>
    <name evidence="3" type="ORF">EDI_312980</name>
</gene>
<protein>
    <recommendedName>
        <fullName evidence="2">Protein kinase domain-containing protein</fullName>
    </recommendedName>
</protein>
<dbReference type="SUPFAM" id="SSF56112">
    <property type="entry name" value="Protein kinase-like (PK-like)"/>
    <property type="match status" value="1"/>
</dbReference>
<evidence type="ECO:0000313" key="4">
    <source>
        <dbReference type="Proteomes" id="UP000008076"/>
    </source>
</evidence>
<proteinExistence type="predicted"/>
<feature type="domain" description="Protein kinase" evidence="2">
    <location>
        <begin position="1205"/>
        <end position="1579"/>
    </location>
</feature>
<organism evidence="4">
    <name type="scientific">Entamoeba dispar (strain ATCC PRA-260 / SAW760)</name>
    <dbReference type="NCBI Taxonomy" id="370354"/>
    <lineage>
        <taxon>Eukaryota</taxon>
        <taxon>Amoebozoa</taxon>
        <taxon>Evosea</taxon>
        <taxon>Archamoebae</taxon>
        <taxon>Mastigamoebida</taxon>
        <taxon>Entamoebidae</taxon>
        <taxon>Entamoeba</taxon>
    </lineage>
</organism>
<dbReference type="OMA" id="NCIRRYL"/>
<dbReference type="eggNOG" id="KOG0593">
    <property type="taxonomic scope" value="Eukaryota"/>
</dbReference>
<accession>B0ELM5</accession>